<dbReference type="RefSeq" id="WP_317120730.1">
    <property type="nucleotide sequence ID" value="NZ_JAWJBA010000001.1"/>
</dbReference>
<evidence type="ECO:0000256" key="1">
    <source>
        <dbReference type="SAM" id="Phobius"/>
    </source>
</evidence>
<accession>A0ABU3X692</accession>
<reference evidence="2 3" key="1">
    <citation type="submission" date="2023-10" db="EMBL/GenBank/DDBJ databases">
        <title>Screening of Alkalihalobacillus lindianensis BZ-TG-R113 and Its Alleviation of Salt Stress on Rapeseed Growth.</title>
        <authorList>
            <person name="Zhao B."/>
            <person name="Guo T."/>
        </authorList>
    </citation>
    <scope>NUCLEOTIDE SEQUENCE [LARGE SCALE GENOMIC DNA]</scope>
    <source>
        <strain evidence="2 3">BZ-TG-R113</strain>
    </source>
</reference>
<keyword evidence="1" id="KW-0812">Transmembrane</keyword>
<dbReference type="InterPro" id="IPR020210">
    <property type="entry name" value="Uncharacterised_YpbF_TM"/>
</dbReference>
<comment type="caution">
    <text evidence="2">The sequence shown here is derived from an EMBL/GenBank/DDBJ whole genome shotgun (WGS) entry which is preliminary data.</text>
</comment>
<dbReference type="Pfam" id="PF10864">
    <property type="entry name" value="DUF2663"/>
    <property type="match status" value="1"/>
</dbReference>
<keyword evidence="3" id="KW-1185">Reference proteome</keyword>
<feature type="transmembrane region" description="Helical" evidence="1">
    <location>
        <begin position="74"/>
        <end position="95"/>
    </location>
</feature>
<sequence>MMNQFKEWNIDPNALTKVSLVMLDEMVTRKEKWDQYKKAKDHWSLFTLLSLGLFLLFGAQVIRSVGGAIGPNLLSILVGNVFLLLLILLFAVGLVQVKLFTKKVTKAEDEFESLRIECIDRSSELWEEDQGWKYRDDVFTYMKKNHDVNLYYK</sequence>
<organism evidence="2 3">
    <name type="scientific">Alkalihalophilus lindianensis</name>
    <dbReference type="NCBI Taxonomy" id="1630542"/>
    <lineage>
        <taxon>Bacteria</taxon>
        <taxon>Bacillati</taxon>
        <taxon>Bacillota</taxon>
        <taxon>Bacilli</taxon>
        <taxon>Bacillales</taxon>
        <taxon>Bacillaceae</taxon>
        <taxon>Alkalihalophilus</taxon>
    </lineage>
</organism>
<keyword evidence="1" id="KW-0472">Membrane</keyword>
<protein>
    <submittedName>
        <fullName evidence="2">DUF2663 family protein</fullName>
    </submittedName>
</protein>
<feature type="transmembrane region" description="Helical" evidence="1">
    <location>
        <begin position="43"/>
        <end position="62"/>
    </location>
</feature>
<evidence type="ECO:0000313" key="2">
    <source>
        <dbReference type="EMBL" id="MDV2683422.1"/>
    </source>
</evidence>
<evidence type="ECO:0000313" key="3">
    <source>
        <dbReference type="Proteomes" id="UP001287282"/>
    </source>
</evidence>
<keyword evidence="1" id="KW-1133">Transmembrane helix</keyword>
<proteinExistence type="predicted"/>
<dbReference type="EMBL" id="JAWJBA010000001">
    <property type="protein sequence ID" value="MDV2683422.1"/>
    <property type="molecule type" value="Genomic_DNA"/>
</dbReference>
<dbReference type="Proteomes" id="UP001287282">
    <property type="component" value="Unassembled WGS sequence"/>
</dbReference>
<gene>
    <name evidence="2" type="ORF">RYX56_03435</name>
</gene>
<name>A0ABU3X692_9BACI</name>